<comment type="caution">
    <text evidence="3">The sequence shown here is derived from an EMBL/GenBank/DDBJ whole genome shotgun (WGS) entry which is preliminary data.</text>
</comment>
<dbReference type="InterPro" id="IPR021858">
    <property type="entry name" value="Fun_TF"/>
</dbReference>
<protein>
    <submittedName>
        <fullName evidence="3">Uncharacterized protein</fullName>
    </submittedName>
</protein>
<dbReference type="Pfam" id="PF11951">
    <property type="entry name" value="Fungal_trans_2"/>
    <property type="match status" value="1"/>
</dbReference>
<evidence type="ECO:0000256" key="1">
    <source>
        <dbReference type="ARBA" id="ARBA00004123"/>
    </source>
</evidence>
<dbReference type="GO" id="GO:0005634">
    <property type="term" value="C:nucleus"/>
    <property type="evidence" value="ECO:0007669"/>
    <property type="project" value="UniProtKB-SubCell"/>
</dbReference>
<keyword evidence="2" id="KW-0539">Nucleus</keyword>
<proteinExistence type="predicted"/>
<dbReference type="Proteomes" id="UP000663827">
    <property type="component" value="Unassembled WGS sequence"/>
</dbReference>
<evidence type="ECO:0000313" key="3">
    <source>
        <dbReference type="EMBL" id="CAE7170954.1"/>
    </source>
</evidence>
<name>A0A8H3E4L2_9AGAM</name>
<dbReference type="AlphaFoldDB" id="A0A8H3E4L2"/>
<dbReference type="EMBL" id="CAJNJQ010002270">
    <property type="protein sequence ID" value="CAE7170954.1"/>
    <property type="molecule type" value="Genomic_DNA"/>
</dbReference>
<evidence type="ECO:0000256" key="2">
    <source>
        <dbReference type="ARBA" id="ARBA00023242"/>
    </source>
</evidence>
<comment type="subcellular location">
    <subcellularLocation>
        <location evidence="1">Nucleus</location>
    </subcellularLocation>
</comment>
<accession>A0A8H3E4L2</accession>
<dbReference type="PANTHER" id="PTHR37534:SF46">
    <property type="entry name" value="ZN(II)2CYS6 TRANSCRIPTION FACTOR (EUROFUNG)"/>
    <property type="match status" value="1"/>
</dbReference>
<reference evidence="3" key="1">
    <citation type="submission" date="2021-01" db="EMBL/GenBank/DDBJ databases">
        <authorList>
            <person name="Kaushik A."/>
        </authorList>
    </citation>
    <scope>NUCLEOTIDE SEQUENCE</scope>
    <source>
        <strain evidence="3">AG5</strain>
    </source>
</reference>
<organism evidence="3 4">
    <name type="scientific">Rhizoctonia solani</name>
    <dbReference type="NCBI Taxonomy" id="456999"/>
    <lineage>
        <taxon>Eukaryota</taxon>
        <taxon>Fungi</taxon>
        <taxon>Dikarya</taxon>
        <taxon>Basidiomycota</taxon>
        <taxon>Agaricomycotina</taxon>
        <taxon>Agaricomycetes</taxon>
        <taxon>Cantharellales</taxon>
        <taxon>Ceratobasidiaceae</taxon>
        <taxon>Rhizoctonia</taxon>
    </lineage>
</organism>
<sequence length="544" mass="61820">MIESQLNGTAHSNRVAFQKLVQRFETRLQEAKSKYLNPLEYPLEFEYLLNGLLEQLPANPGSQPLVASPYGFSDAPFYGPTGYITSVDDQPDVASAANPCLSPAAVNTWDVTPYSSPLASSSGSEENHPNPFQVPNRHDFGFLIGAQTARTLSTLSPNTQQLFHYVFALYERVLDSVYFKPKDNEVARIRQLVVSRLQASSITRCTIIIAVKMVESMLNRESHDHRVTFKQSVERFENQLQRAKARRPNPTEIQHLLTGLLEVACLKMRLSNGYHTYQLLQNAAPTFLEIVYSDPSLWPNPNGPPMVCMSKVAASNRFELGHFALMDVICSMAYGLPQVVQYETATAYPEPEVHPIEWLHCCPLEFQVCIAEMNECCAKSYVAPDWRTIEHRLLSYKKPMIAIDTTESWKSIARLAVLESWRQVLLIYLYMAVCGVSSDDPRVQSAVRQTFQLFKIVRREEPPKFNMHFMLQYLIAGACARHEHQRAFVRERLLDAFDNECWILPGCELVPVLDHLWHGAAANGRSFKWSDYIMSRQVALPILV</sequence>
<evidence type="ECO:0000313" key="4">
    <source>
        <dbReference type="Proteomes" id="UP000663827"/>
    </source>
</evidence>
<dbReference type="PANTHER" id="PTHR37534">
    <property type="entry name" value="TRANSCRIPTIONAL ACTIVATOR PROTEIN UGA3"/>
    <property type="match status" value="1"/>
</dbReference>
<gene>
    <name evidence="3" type="ORF">RDB_LOCUS106128</name>
</gene>